<evidence type="ECO:0000256" key="3">
    <source>
        <dbReference type="ARBA" id="ARBA00023224"/>
    </source>
</evidence>
<evidence type="ECO:0000256" key="1">
    <source>
        <dbReference type="ARBA" id="ARBA00004429"/>
    </source>
</evidence>
<evidence type="ECO:0000259" key="9">
    <source>
        <dbReference type="PROSITE" id="PS50192"/>
    </source>
</evidence>
<feature type="coiled-coil region" evidence="6">
    <location>
        <begin position="403"/>
        <end position="440"/>
    </location>
</feature>
<evidence type="ECO:0000259" key="10">
    <source>
        <dbReference type="PROSITE" id="PS50885"/>
    </source>
</evidence>
<evidence type="ECO:0000256" key="2">
    <source>
        <dbReference type="ARBA" id="ARBA00022519"/>
    </source>
</evidence>
<keyword evidence="12" id="KW-1185">Reference proteome</keyword>
<keyword evidence="2" id="KW-0997">Cell inner membrane</keyword>
<comment type="subcellular location">
    <subcellularLocation>
        <location evidence="1">Cell inner membrane</location>
        <topology evidence="1">Multi-pass membrane protein</topology>
    </subcellularLocation>
</comment>
<protein>
    <recommendedName>
        <fullName evidence="13">Methyl-accepting chemotaxis protein</fullName>
    </recommendedName>
</protein>
<dbReference type="PROSITE" id="PS50885">
    <property type="entry name" value="HAMP"/>
    <property type="match status" value="1"/>
</dbReference>
<dbReference type="EMBL" id="AUNC01000012">
    <property type="protein sequence ID" value="KEO57853.1"/>
    <property type="molecule type" value="Genomic_DNA"/>
</dbReference>
<dbReference type="SUPFAM" id="SSF58104">
    <property type="entry name" value="Methyl-accepting chemotaxis protein (MCP) signaling domain"/>
    <property type="match status" value="1"/>
</dbReference>
<keyword evidence="7" id="KW-0812">Transmembrane</keyword>
<keyword evidence="7" id="KW-1133">Transmembrane helix</keyword>
<dbReference type="Gene3D" id="6.10.340.10">
    <property type="match status" value="1"/>
</dbReference>
<organism evidence="11 12">
    <name type="scientific">Thalassospira permensis NBRC 106175</name>
    <dbReference type="NCBI Taxonomy" id="1353532"/>
    <lineage>
        <taxon>Bacteria</taxon>
        <taxon>Pseudomonadati</taxon>
        <taxon>Pseudomonadota</taxon>
        <taxon>Alphaproteobacteria</taxon>
        <taxon>Rhodospirillales</taxon>
        <taxon>Thalassospiraceae</taxon>
        <taxon>Thalassospira</taxon>
    </lineage>
</organism>
<dbReference type="SMART" id="SM00304">
    <property type="entry name" value="HAMP"/>
    <property type="match status" value="1"/>
</dbReference>
<dbReference type="Pfam" id="PF21689">
    <property type="entry name" value="TorS_sensor_domain"/>
    <property type="match status" value="1"/>
</dbReference>
<dbReference type="PANTHER" id="PTHR32089">
    <property type="entry name" value="METHYL-ACCEPTING CHEMOTAXIS PROTEIN MCPB"/>
    <property type="match status" value="1"/>
</dbReference>
<dbReference type="CDD" id="cd06225">
    <property type="entry name" value="HAMP"/>
    <property type="match status" value="1"/>
</dbReference>
<proteinExistence type="inferred from homology"/>
<evidence type="ECO:0000313" key="11">
    <source>
        <dbReference type="EMBL" id="KEO57853.1"/>
    </source>
</evidence>
<evidence type="ECO:0000313" key="12">
    <source>
        <dbReference type="Proteomes" id="UP000027463"/>
    </source>
</evidence>
<keyword evidence="6" id="KW-0175">Coiled coil</keyword>
<dbReference type="InterPro" id="IPR000727">
    <property type="entry name" value="T_SNARE_dom"/>
</dbReference>
<dbReference type="InterPro" id="IPR003660">
    <property type="entry name" value="HAMP_dom"/>
</dbReference>
<dbReference type="InterPro" id="IPR038188">
    <property type="entry name" value="TorS_sensor_sf"/>
</dbReference>
<dbReference type="Pfam" id="PF00015">
    <property type="entry name" value="MCPsignal"/>
    <property type="match status" value="1"/>
</dbReference>
<comment type="caution">
    <text evidence="11">The sequence shown here is derived from an EMBL/GenBank/DDBJ whole genome shotgun (WGS) entry which is preliminary data.</text>
</comment>
<dbReference type="Gene3D" id="1.10.287.950">
    <property type="entry name" value="Methyl-accepting chemotaxis protein"/>
    <property type="match status" value="1"/>
</dbReference>
<feature type="domain" description="T-SNARE coiled-coil homology" evidence="9">
    <location>
        <begin position="615"/>
        <end position="677"/>
    </location>
</feature>
<evidence type="ECO:0000256" key="7">
    <source>
        <dbReference type="SAM" id="Phobius"/>
    </source>
</evidence>
<dbReference type="PANTHER" id="PTHR32089:SF112">
    <property type="entry name" value="LYSOZYME-LIKE PROTEIN-RELATED"/>
    <property type="match status" value="1"/>
</dbReference>
<keyword evidence="2" id="KW-1003">Cell membrane</keyword>
<keyword evidence="7" id="KW-0472">Membrane</keyword>
<evidence type="ECO:0000256" key="6">
    <source>
        <dbReference type="SAM" id="Coils"/>
    </source>
</evidence>
<evidence type="ECO:0000256" key="5">
    <source>
        <dbReference type="PROSITE-ProRule" id="PRU00284"/>
    </source>
</evidence>
<accession>A0ABR4TQB2</accession>
<dbReference type="InterPro" id="IPR004089">
    <property type="entry name" value="MCPsignal_dom"/>
</dbReference>
<keyword evidence="3 5" id="KW-0807">Transducer</keyword>
<feature type="domain" description="HAMP" evidence="10">
    <location>
        <begin position="370"/>
        <end position="422"/>
    </location>
</feature>
<feature type="transmembrane region" description="Helical" evidence="7">
    <location>
        <begin position="348"/>
        <end position="368"/>
    </location>
</feature>
<comment type="similarity">
    <text evidence="4">Belongs to the methyl-accepting chemotaxis (MCP) protein family.</text>
</comment>
<dbReference type="Pfam" id="PF00672">
    <property type="entry name" value="HAMP"/>
    <property type="match status" value="1"/>
</dbReference>
<name>A0ABR4TQB2_9PROT</name>
<feature type="coiled-coil region" evidence="6">
    <location>
        <begin position="506"/>
        <end position="533"/>
    </location>
</feature>
<dbReference type="Gene3D" id="1.20.58.920">
    <property type="match status" value="1"/>
</dbReference>
<gene>
    <name evidence="11" type="ORF">SMB34_03825</name>
</gene>
<dbReference type="SMART" id="SM00283">
    <property type="entry name" value="MA"/>
    <property type="match status" value="1"/>
</dbReference>
<evidence type="ECO:0008006" key="13">
    <source>
        <dbReference type="Google" id="ProtNLM"/>
    </source>
</evidence>
<reference evidence="11 12" key="1">
    <citation type="submission" date="2013-07" db="EMBL/GenBank/DDBJ databases">
        <title>Thalassospira permensis NBRC 106175 Genome Sequencing.</title>
        <authorList>
            <person name="Lai Q."/>
            <person name="Shao Z."/>
        </authorList>
    </citation>
    <scope>NUCLEOTIDE SEQUENCE [LARGE SCALE GENOMIC DNA]</scope>
    <source>
        <strain evidence="11 12">NBRC 106175</strain>
    </source>
</reference>
<evidence type="ECO:0000256" key="4">
    <source>
        <dbReference type="ARBA" id="ARBA00029447"/>
    </source>
</evidence>
<feature type="domain" description="Methyl-accepting transducer" evidence="8">
    <location>
        <begin position="470"/>
        <end position="685"/>
    </location>
</feature>
<dbReference type="PROSITE" id="PS50111">
    <property type="entry name" value="CHEMOTAXIS_TRANSDUC_2"/>
    <property type="match status" value="1"/>
</dbReference>
<sequence length="719" mass="77719">MGIVMTGKIGLRGRLMLAIVPIALLAVCAAALAVFSFQITEQQQKVVAEEAIPALISGQELSAFSDAVTGMARRVTTAQSEAQLENTTKALGMIENRMNDQIAELARYDIDGEILNSFSQQTGKMINNINSLSDIMKSRFDTQKTRQLIMSDIIRAVNEIESITISASDMANSNLENNLSQLYGLVRNPEKTKEVFQTLNTLRGEDAPTTKNMLELRAVALKIPALARMTFTASSPEELDKIKNLSTPLIPQMQSGSDEIPSDEDRETARSSVETIANGLTSNGSNNLFNLRQNEFVSEALLTDLLTQTTETSQQMAQTAQRLLEDMRAKINDANQGVTTTIGIAKNIMIAVATAALIISALIIWFYVQRNLLARLIGLNVAMDRLTKGDLETPVTDHGSDEIADMASAVELFRENAKEAERLREENKAAEIRAEQQRREALLEMANGFESSVNGLVTELLSQVGDMRDAADNMAHNAGDNVHRAIEVSEASQNASQNVSSVSSATEELSASIAEIERQVSKAEEVSRAAVSEARKSDETVRQMSDTANRIGEVIELITTIADQTNLLALNATIEAARAGDAGKGFAVVANEVKNLASQTQRATEDIGKQIEEMRSVSSEAVEMISTIARTIGEIDTISSSIAAAMRQQGAATAEIASGSEEAANGVRHVSENMLNVSRAAEAVQDLSGSTRNTAEELLQKAHRLQDEANSFVARVRAG</sequence>
<dbReference type="Proteomes" id="UP000027463">
    <property type="component" value="Unassembled WGS sequence"/>
</dbReference>
<dbReference type="PROSITE" id="PS50192">
    <property type="entry name" value="T_SNARE"/>
    <property type="match status" value="1"/>
</dbReference>
<evidence type="ECO:0000259" key="8">
    <source>
        <dbReference type="PROSITE" id="PS50111"/>
    </source>
</evidence>